<sequence>MNFRRHSECEYIFDEVKRCFQTGCTDQLTIEEIISKTKNALQPGRKSPLLTVESLYKFLKHLPENYELSGGGSDIRTVVVHFRPLLHRPACLMSDDSCTTEALAPANCQIKETKKMVKRQFSGEVSQELLIEACALIMNAFIALGRNSVPLLQLRKFLNNDHVLSHYLTFSELPNELCYHILRDQSSLDQFLLERPYLFVKTGNYSYSMFDMQTTSLLVYLNNTVWCNGNAVPITSLLNVAIQIDGSLNDAAELESFLARHGRLFKIEDGVVKVHRKICGFQRTCELLERLG</sequence>
<evidence type="ECO:0000313" key="3">
    <source>
        <dbReference type="Proteomes" id="UP000030764"/>
    </source>
</evidence>
<keyword evidence="3" id="KW-1185">Reference proteome</keyword>
<evidence type="ECO:0000313" key="1">
    <source>
        <dbReference type="EMBL" id="KFD48248.1"/>
    </source>
</evidence>
<dbReference type="Proteomes" id="UP000030758">
    <property type="component" value="Unassembled WGS sequence"/>
</dbReference>
<dbReference type="AlphaFoldDB" id="A0A085LTF2"/>
<evidence type="ECO:0000313" key="2">
    <source>
        <dbReference type="EMBL" id="KFD69786.1"/>
    </source>
</evidence>
<name>A0A085LTF2_9BILA</name>
<dbReference type="Proteomes" id="UP000030764">
    <property type="component" value="Unassembled WGS sequence"/>
</dbReference>
<organism evidence="1 3">
    <name type="scientific">Trichuris suis</name>
    <name type="common">pig whipworm</name>
    <dbReference type="NCBI Taxonomy" id="68888"/>
    <lineage>
        <taxon>Eukaryota</taxon>
        <taxon>Metazoa</taxon>
        <taxon>Ecdysozoa</taxon>
        <taxon>Nematoda</taxon>
        <taxon>Enoplea</taxon>
        <taxon>Dorylaimia</taxon>
        <taxon>Trichinellida</taxon>
        <taxon>Trichuridae</taxon>
        <taxon>Trichuris</taxon>
    </lineage>
</organism>
<accession>A0A085LTF2</accession>
<proteinExistence type="predicted"/>
<dbReference type="EMBL" id="KL363299">
    <property type="protein sequence ID" value="KFD48248.1"/>
    <property type="molecule type" value="Genomic_DNA"/>
</dbReference>
<reference evidence="1 3" key="1">
    <citation type="journal article" date="2014" name="Nat. Genet.">
        <title>Genome and transcriptome of the porcine whipworm Trichuris suis.</title>
        <authorList>
            <person name="Jex A.R."/>
            <person name="Nejsum P."/>
            <person name="Schwarz E.M."/>
            <person name="Hu L."/>
            <person name="Young N.D."/>
            <person name="Hall R.S."/>
            <person name="Korhonen P.K."/>
            <person name="Liao S."/>
            <person name="Thamsborg S."/>
            <person name="Xia J."/>
            <person name="Xu P."/>
            <person name="Wang S."/>
            <person name="Scheerlinck J.P."/>
            <person name="Hofmann A."/>
            <person name="Sternberg P.W."/>
            <person name="Wang J."/>
            <person name="Gasser R.B."/>
        </authorList>
    </citation>
    <scope>NUCLEOTIDE SEQUENCE [LARGE SCALE GENOMIC DNA]</scope>
    <source>
        <strain evidence="2">DCEP-RM93F</strain>
        <strain evidence="1">DCEP-RM93M</strain>
    </source>
</reference>
<dbReference type="EMBL" id="KL367492">
    <property type="protein sequence ID" value="KFD69786.1"/>
    <property type="molecule type" value="Genomic_DNA"/>
</dbReference>
<dbReference type="OrthoDB" id="5934446at2759"/>
<protein>
    <submittedName>
        <fullName evidence="1">Uncharacterized protein</fullName>
    </submittedName>
</protein>
<gene>
    <name evidence="1" type="ORF">M513_10891</name>
    <name evidence="2" type="ORF">M514_10891</name>
</gene>